<dbReference type="Pfam" id="PF10049">
    <property type="entry name" value="DUF2283"/>
    <property type="match status" value="1"/>
</dbReference>
<proteinExistence type="predicted"/>
<organism evidence="1 2">
    <name type="scientific">Candidatus Andersenbacteria bacterium RIFCSPHIGHO2_12_FULL_45_11b</name>
    <dbReference type="NCBI Taxonomy" id="1797282"/>
    <lineage>
        <taxon>Bacteria</taxon>
        <taxon>Candidatus Anderseniibacteriota</taxon>
    </lineage>
</organism>
<comment type="caution">
    <text evidence="1">The sequence shown here is derived from an EMBL/GenBank/DDBJ whole genome shotgun (WGS) entry which is preliminary data.</text>
</comment>
<dbReference type="AlphaFoldDB" id="A0A1G1XBC2"/>
<gene>
    <name evidence="1" type="ORF">A3E36_02970</name>
</gene>
<dbReference type="InterPro" id="IPR019270">
    <property type="entry name" value="DUF2283"/>
</dbReference>
<name>A0A1G1XBC2_9BACT</name>
<protein>
    <recommendedName>
        <fullName evidence="3">DUF2283 domain-containing protein</fullName>
    </recommendedName>
</protein>
<dbReference type="PANTHER" id="PTHR37029">
    <property type="entry name" value="SSR1768 PROTEIN"/>
    <property type="match status" value="1"/>
</dbReference>
<accession>A0A1G1XBC2</accession>
<dbReference type="Proteomes" id="UP000177941">
    <property type="component" value="Unassembled WGS sequence"/>
</dbReference>
<dbReference type="EMBL" id="MHHS01000008">
    <property type="protein sequence ID" value="OGY37363.1"/>
    <property type="molecule type" value="Genomic_DNA"/>
</dbReference>
<dbReference type="PANTHER" id="PTHR37029:SF1">
    <property type="entry name" value="SSR1768 PROTEIN"/>
    <property type="match status" value="1"/>
</dbReference>
<reference evidence="1 2" key="1">
    <citation type="journal article" date="2016" name="Nat. Commun.">
        <title>Thousands of microbial genomes shed light on interconnected biogeochemical processes in an aquifer system.</title>
        <authorList>
            <person name="Anantharaman K."/>
            <person name="Brown C.T."/>
            <person name="Hug L.A."/>
            <person name="Sharon I."/>
            <person name="Castelle C.J."/>
            <person name="Probst A.J."/>
            <person name="Thomas B.C."/>
            <person name="Singh A."/>
            <person name="Wilkins M.J."/>
            <person name="Karaoz U."/>
            <person name="Brodie E.L."/>
            <person name="Williams K.H."/>
            <person name="Hubbard S.S."/>
            <person name="Banfield J.F."/>
        </authorList>
    </citation>
    <scope>NUCLEOTIDE SEQUENCE [LARGE SCALE GENOMIC DNA]</scope>
</reference>
<evidence type="ECO:0000313" key="2">
    <source>
        <dbReference type="Proteomes" id="UP000177941"/>
    </source>
</evidence>
<evidence type="ECO:0000313" key="1">
    <source>
        <dbReference type="EMBL" id="OGY37363.1"/>
    </source>
</evidence>
<sequence>MNINYDPKEDAMYIRLSEMPYAESEEVRDGVIFDRDEAGKIAGIELLNVSKQIPELNTEEFKYEISGKAK</sequence>
<evidence type="ECO:0008006" key="3">
    <source>
        <dbReference type="Google" id="ProtNLM"/>
    </source>
</evidence>